<protein>
    <submittedName>
        <fullName evidence="1">Uncharacterized protein</fullName>
    </submittedName>
</protein>
<evidence type="ECO:0000313" key="2">
    <source>
        <dbReference type="Proteomes" id="UP000827092"/>
    </source>
</evidence>
<evidence type="ECO:0000313" key="1">
    <source>
        <dbReference type="EMBL" id="KAG8191024.1"/>
    </source>
</evidence>
<organism evidence="1 2">
    <name type="scientific">Oedothorax gibbosus</name>
    <dbReference type="NCBI Taxonomy" id="931172"/>
    <lineage>
        <taxon>Eukaryota</taxon>
        <taxon>Metazoa</taxon>
        <taxon>Ecdysozoa</taxon>
        <taxon>Arthropoda</taxon>
        <taxon>Chelicerata</taxon>
        <taxon>Arachnida</taxon>
        <taxon>Araneae</taxon>
        <taxon>Araneomorphae</taxon>
        <taxon>Entelegynae</taxon>
        <taxon>Araneoidea</taxon>
        <taxon>Linyphiidae</taxon>
        <taxon>Erigoninae</taxon>
        <taxon>Oedothorax</taxon>
    </lineage>
</organism>
<name>A0AAV6V331_9ARAC</name>
<dbReference type="Proteomes" id="UP000827092">
    <property type="component" value="Unassembled WGS sequence"/>
</dbReference>
<dbReference type="AlphaFoldDB" id="A0AAV6V331"/>
<keyword evidence="2" id="KW-1185">Reference proteome</keyword>
<proteinExistence type="predicted"/>
<dbReference type="EMBL" id="JAFNEN010000168">
    <property type="protein sequence ID" value="KAG8191024.1"/>
    <property type="molecule type" value="Genomic_DNA"/>
</dbReference>
<gene>
    <name evidence="1" type="ORF">JTE90_029467</name>
</gene>
<accession>A0AAV6V331</accession>
<sequence length="67" mass="7763">MSHPRKTRKMRILSIPRNTAAGRDDERVAADAAEERHAQHIRLSLMKKRVSSWGMNCYVEGAEREEK</sequence>
<reference evidence="1 2" key="1">
    <citation type="journal article" date="2022" name="Nat. Ecol. Evol.">
        <title>A masculinizing supergene underlies an exaggerated male reproductive morph in a spider.</title>
        <authorList>
            <person name="Hendrickx F."/>
            <person name="De Corte Z."/>
            <person name="Sonet G."/>
            <person name="Van Belleghem S.M."/>
            <person name="Kostlbacher S."/>
            <person name="Vangestel C."/>
        </authorList>
    </citation>
    <scope>NUCLEOTIDE SEQUENCE [LARGE SCALE GENOMIC DNA]</scope>
    <source>
        <strain evidence="1">W744_W776</strain>
    </source>
</reference>
<comment type="caution">
    <text evidence="1">The sequence shown here is derived from an EMBL/GenBank/DDBJ whole genome shotgun (WGS) entry which is preliminary data.</text>
</comment>